<protein>
    <submittedName>
        <fullName evidence="7">4Fe-4S ferredoxin iron-sulfur binding domain protein</fullName>
    </submittedName>
</protein>
<keyword evidence="4" id="KW-0408">Iron</keyword>
<evidence type="ECO:0000256" key="2">
    <source>
        <dbReference type="ARBA" id="ARBA00022485"/>
    </source>
</evidence>
<feature type="domain" description="4Fe-4S ferredoxin-type" evidence="6">
    <location>
        <begin position="1"/>
        <end position="29"/>
    </location>
</feature>
<dbReference type="GO" id="GO:0051539">
    <property type="term" value="F:4 iron, 4 sulfur cluster binding"/>
    <property type="evidence" value="ECO:0007669"/>
    <property type="project" value="UniProtKB-KW"/>
</dbReference>
<evidence type="ECO:0000313" key="7">
    <source>
        <dbReference type="EMBL" id="ADP77529.1"/>
    </source>
</evidence>
<keyword evidence="3" id="KW-0479">Metal-binding</keyword>
<sequence>MIVINKEDCIRCGACQGVCPTGAISVKPEDVIYCDMCGGEPKCVEACPNDALRHEDITLEGGIKKKKITYSPEKCDKCGECVKVCPPGILKLVNDGKASRVPLEGFCVLCQQCVNVCPIEVIGIEGVKEPARVEIKIDKPIYIVDCVGCGLCVPECPVNAITLPKYGESIEIDEEKCIKCGICAQTCPWNSVYISGKKPQKRSRTIENFTLDKEECIGCNTCVEICPGGFIEPKSDLTVSLPEICPACGLCEKLCPTDAIELEVKLGPAKPVTEEGIVYNDENCKFCGRCALNCPNEAIRVVSPKGRVFPGLKKVDEKESYTICTTCGACTTVCPTGALKLVEVSKKVNGETVKRNRIQYNPSLCDKCGNCVDVCPYGILKLTDDEKLPVKGFCILCEKCIDACRFNALLLK</sequence>
<keyword evidence="5" id="KW-0411">Iron-sulfur</keyword>
<dbReference type="PRINTS" id="PR00352">
    <property type="entry name" value="3FE4SFRDOXIN"/>
</dbReference>
<keyword evidence="8" id="KW-1185">Reference proteome</keyword>
<dbReference type="Pfam" id="PF00037">
    <property type="entry name" value="Fer4"/>
    <property type="match status" value="2"/>
</dbReference>
<dbReference type="GO" id="GO:0009055">
    <property type="term" value="F:electron transfer activity"/>
    <property type="evidence" value="ECO:0007669"/>
    <property type="project" value="InterPro"/>
</dbReference>
<dbReference type="Gene3D" id="3.30.70.20">
    <property type="match status" value="7"/>
</dbReference>
<proteinExistence type="predicted"/>
<feature type="domain" description="4Fe-4S ferredoxin-type" evidence="6">
    <location>
        <begin position="356"/>
        <end position="385"/>
    </location>
</feature>
<dbReference type="OrthoDB" id="23833at2157"/>
<feature type="domain" description="4Fe-4S ferredoxin-type" evidence="6">
    <location>
        <begin position="275"/>
        <end position="304"/>
    </location>
</feature>
<evidence type="ECO:0000256" key="4">
    <source>
        <dbReference type="ARBA" id="ARBA00023004"/>
    </source>
</evidence>
<dbReference type="InterPro" id="IPR001080">
    <property type="entry name" value="3Fe4S_ferredoxin"/>
</dbReference>
<feature type="domain" description="4Fe-4S ferredoxin-type" evidence="6">
    <location>
        <begin position="66"/>
        <end position="95"/>
    </location>
</feature>
<feature type="domain" description="4Fe-4S ferredoxin-type" evidence="6">
    <location>
        <begin position="311"/>
        <end position="344"/>
    </location>
</feature>
<dbReference type="Proteomes" id="UP000002315">
    <property type="component" value="Chromosome"/>
</dbReference>
<dbReference type="AlphaFoldDB" id="E3GYZ7"/>
<dbReference type="HOGENOM" id="CLU_693748_0_0_2"/>
<dbReference type="STRING" id="523846.Mfer_0730"/>
<accession>E3GYZ7</accession>
<evidence type="ECO:0000313" key="8">
    <source>
        <dbReference type="Proteomes" id="UP000002315"/>
    </source>
</evidence>
<dbReference type="PROSITE" id="PS00198">
    <property type="entry name" value="4FE4S_FER_1"/>
    <property type="match status" value="6"/>
</dbReference>
<gene>
    <name evidence="7" type="ordered locus">Mfer_0730</name>
</gene>
<dbReference type="Pfam" id="PF12838">
    <property type="entry name" value="Fer4_7"/>
    <property type="match status" value="4"/>
</dbReference>
<feature type="domain" description="4Fe-4S ferredoxin-type" evidence="6">
    <location>
        <begin position="138"/>
        <end position="166"/>
    </location>
</feature>
<dbReference type="InterPro" id="IPR017900">
    <property type="entry name" value="4Fe4S_Fe_S_CS"/>
</dbReference>
<keyword evidence="2" id="KW-0004">4Fe-4S</keyword>
<dbReference type="EMBL" id="CP002278">
    <property type="protein sequence ID" value="ADP77529.1"/>
    <property type="molecule type" value="Genomic_DNA"/>
</dbReference>
<dbReference type="Pfam" id="PF12800">
    <property type="entry name" value="Fer4_4"/>
    <property type="match status" value="2"/>
</dbReference>
<dbReference type="PANTHER" id="PTHR43687:SF1">
    <property type="entry name" value="FERREDOXIN III"/>
    <property type="match status" value="1"/>
</dbReference>
<evidence type="ECO:0000256" key="5">
    <source>
        <dbReference type="ARBA" id="ARBA00023014"/>
    </source>
</evidence>
<name>E3GYZ7_METFV</name>
<dbReference type="GO" id="GO:0005506">
    <property type="term" value="F:iron ion binding"/>
    <property type="evidence" value="ECO:0007669"/>
    <property type="project" value="InterPro"/>
</dbReference>
<reference evidence="7 8" key="1">
    <citation type="journal article" date="2010" name="Stand. Genomic Sci.">
        <title>Complete genome sequence of Methanothermus fervidus type strain (V24S).</title>
        <authorList>
            <person name="Anderson I."/>
            <person name="Djao O.D."/>
            <person name="Misra M."/>
            <person name="Chertkov O."/>
            <person name="Nolan M."/>
            <person name="Lucas S."/>
            <person name="Lapidus A."/>
            <person name="Del Rio T.G."/>
            <person name="Tice H."/>
            <person name="Cheng J.F."/>
            <person name="Tapia R."/>
            <person name="Han C."/>
            <person name="Goodwin L."/>
            <person name="Pitluck S."/>
            <person name="Liolios K."/>
            <person name="Ivanova N."/>
            <person name="Mavromatis K."/>
            <person name="Mikhailova N."/>
            <person name="Pati A."/>
            <person name="Brambilla E."/>
            <person name="Chen A."/>
            <person name="Palaniappan K."/>
            <person name="Land M."/>
            <person name="Hauser L."/>
            <person name="Chang Y.J."/>
            <person name="Jeffries C.D."/>
            <person name="Sikorski J."/>
            <person name="Spring S."/>
            <person name="Rohde M."/>
            <person name="Eichinger K."/>
            <person name="Huber H."/>
            <person name="Wirth R."/>
            <person name="Goker M."/>
            <person name="Detter J.C."/>
            <person name="Woyke T."/>
            <person name="Bristow J."/>
            <person name="Eisen J.A."/>
            <person name="Markowitz V."/>
            <person name="Hugenholtz P."/>
            <person name="Klenk H.P."/>
            <person name="Kyrpides N.C."/>
        </authorList>
    </citation>
    <scope>NUCLEOTIDE SEQUENCE [LARGE SCALE GENOMIC DNA]</scope>
    <source>
        <strain evidence="8">ATCC 43054 / DSM 2088 / JCM 10308 / V24 S</strain>
    </source>
</reference>
<evidence type="ECO:0000256" key="1">
    <source>
        <dbReference type="ARBA" id="ARBA00001966"/>
    </source>
</evidence>
<organism evidence="7 8">
    <name type="scientific">Methanothermus fervidus (strain ATCC 43054 / DSM 2088 / JCM 10308 / V24 S)</name>
    <dbReference type="NCBI Taxonomy" id="523846"/>
    <lineage>
        <taxon>Archaea</taxon>
        <taxon>Methanobacteriati</taxon>
        <taxon>Methanobacteriota</taxon>
        <taxon>Methanomada group</taxon>
        <taxon>Methanobacteria</taxon>
        <taxon>Methanobacteriales</taxon>
        <taxon>Methanothermaceae</taxon>
        <taxon>Methanothermus</taxon>
    </lineage>
</organism>
<comment type="cofactor">
    <cofactor evidence="1">
        <name>[4Fe-4S] cluster</name>
        <dbReference type="ChEBI" id="CHEBI:49883"/>
    </cofactor>
</comment>
<feature type="domain" description="4Fe-4S ferredoxin-type" evidence="6">
    <location>
        <begin position="237"/>
        <end position="265"/>
    </location>
</feature>
<evidence type="ECO:0000256" key="3">
    <source>
        <dbReference type="ARBA" id="ARBA00022723"/>
    </source>
</evidence>
<dbReference type="GO" id="GO:0016491">
    <property type="term" value="F:oxidoreductase activity"/>
    <property type="evidence" value="ECO:0007669"/>
    <property type="project" value="UniProtKB-ARBA"/>
</dbReference>
<dbReference type="InterPro" id="IPR050572">
    <property type="entry name" value="Fe-S_Ferredoxin"/>
</dbReference>
<feature type="domain" description="4Fe-4S ferredoxin-type" evidence="6">
    <location>
        <begin position="168"/>
        <end position="197"/>
    </location>
</feature>
<feature type="domain" description="4Fe-4S ferredoxin-type" evidence="6">
    <location>
        <begin position="96"/>
        <end position="127"/>
    </location>
</feature>
<dbReference type="PANTHER" id="PTHR43687">
    <property type="entry name" value="ADENYLYLSULFATE REDUCTASE, BETA SUBUNIT"/>
    <property type="match status" value="1"/>
</dbReference>
<evidence type="ECO:0000259" key="6">
    <source>
        <dbReference type="PROSITE" id="PS51379"/>
    </source>
</evidence>
<dbReference type="InterPro" id="IPR017896">
    <property type="entry name" value="4Fe4S_Fe-S-bd"/>
</dbReference>
<dbReference type="SUPFAM" id="SSF54862">
    <property type="entry name" value="4Fe-4S ferredoxins"/>
    <property type="match status" value="3"/>
</dbReference>
<dbReference type="PROSITE" id="PS51379">
    <property type="entry name" value="4FE4S_FER_2"/>
    <property type="match status" value="10"/>
</dbReference>
<feature type="domain" description="4Fe-4S ferredoxin-type" evidence="6">
    <location>
        <begin position="207"/>
        <end position="236"/>
    </location>
</feature>
<dbReference type="CDD" id="cd10549">
    <property type="entry name" value="MtMvhB_like"/>
    <property type="match status" value="3"/>
</dbReference>
<dbReference type="KEGG" id="mfv:Mfer_0730"/>